<feature type="transmembrane region" description="Helical" evidence="8">
    <location>
        <begin position="285"/>
        <end position="302"/>
    </location>
</feature>
<evidence type="ECO:0000256" key="8">
    <source>
        <dbReference type="SAM" id="Phobius"/>
    </source>
</evidence>
<keyword evidence="5" id="KW-0769">Symport</keyword>
<feature type="transmembrane region" description="Helical" evidence="8">
    <location>
        <begin position="247"/>
        <end position="265"/>
    </location>
</feature>
<feature type="transmembrane region" description="Helical" evidence="8">
    <location>
        <begin position="29"/>
        <end position="48"/>
    </location>
</feature>
<proteinExistence type="predicted"/>
<evidence type="ECO:0000256" key="6">
    <source>
        <dbReference type="ARBA" id="ARBA00022989"/>
    </source>
</evidence>
<keyword evidence="3" id="KW-1003">Cell membrane</keyword>
<comment type="caution">
    <text evidence="10">The sequence shown here is derived from an EMBL/GenBank/DDBJ whole genome shotgun (WGS) entry which is preliminary data.</text>
</comment>
<dbReference type="InterPro" id="IPR005828">
    <property type="entry name" value="MFS_sugar_transport-like"/>
</dbReference>
<protein>
    <submittedName>
        <fullName evidence="10">MHS family alpha-ketoglutarate permease-like MFS transporter</fullName>
    </submittedName>
</protein>
<feature type="domain" description="Major facilitator superfamily (MFS) profile" evidence="9">
    <location>
        <begin position="17"/>
        <end position="428"/>
    </location>
</feature>
<accession>A0A543DIU7</accession>
<dbReference type="InterPro" id="IPR051084">
    <property type="entry name" value="H+-coupled_symporters"/>
</dbReference>
<dbReference type="Pfam" id="PF07690">
    <property type="entry name" value="MFS_1"/>
    <property type="match status" value="1"/>
</dbReference>
<gene>
    <name evidence="10" type="ORF">FB558_4981</name>
</gene>
<dbReference type="GO" id="GO:0005886">
    <property type="term" value="C:plasma membrane"/>
    <property type="evidence" value="ECO:0007669"/>
    <property type="project" value="UniProtKB-SubCell"/>
</dbReference>
<dbReference type="EMBL" id="VFPA01000003">
    <property type="protein sequence ID" value="TQM09231.1"/>
    <property type="molecule type" value="Genomic_DNA"/>
</dbReference>
<evidence type="ECO:0000256" key="2">
    <source>
        <dbReference type="ARBA" id="ARBA00022448"/>
    </source>
</evidence>
<reference evidence="10 11" key="1">
    <citation type="submission" date="2019-06" db="EMBL/GenBank/DDBJ databases">
        <title>Sequencing the genomes of 1000 actinobacteria strains.</title>
        <authorList>
            <person name="Klenk H.-P."/>
        </authorList>
    </citation>
    <scope>NUCLEOTIDE SEQUENCE [LARGE SCALE GENOMIC DNA]</scope>
    <source>
        <strain evidence="10 11">DSM 45301</strain>
    </source>
</reference>
<feature type="transmembrane region" description="Helical" evidence="8">
    <location>
        <begin position="340"/>
        <end position="363"/>
    </location>
</feature>
<feature type="transmembrane region" description="Helical" evidence="8">
    <location>
        <begin position="189"/>
        <end position="207"/>
    </location>
</feature>
<keyword evidence="6 8" id="KW-1133">Transmembrane helix</keyword>
<dbReference type="PANTHER" id="PTHR43528">
    <property type="entry name" value="ALPHA-KETOGLUTARATE PERMEASE"/>
    <property type="match status" value="1"/>
</dbReference>
<dbReference type="GO" id="GO:0015293">
    <property type="term" value="F:symporter activity"/>
    <property type="evidence" value="ECO:0007669"/>
    <property type="project" value="UniProtKB-KW"/>
</dbReference>
<feature type="transmembrane region" description="Helical" evidence="8">
    <location>
        <begin position="405"/>
        <end position="424"/>
    </location>
</feature>
<feature type="transmembrane region" description="Helical" evidence="8">
    <location>
        <begin position="158"/>
        <end position="177"/>
    </location>
</feature>
<dbReference type="InterPro" id="IPR011701">
    <property type="entry name" value="MFS"/>
</dbReference>
<evidence type="ECO:0000256" key="3">
    <source>
        <dbReference type="ARBA" id="ARBA00022475"/>
    </source>
</evidence>
<dbReference type="OrthoDB" id="8953821at2"/>
<dbReference type="SUPFAM" id="SSF103473">
    <property type="entry name" value="MFS general substrate transporter"/>
    <property type="match status" value="1"/>
</dbReference>
<evidence type="ECO:0000259" key="9">
    <source>
        <dbReference type="PROSITE" id="PS50850"/>
    </source>
</evidence>
<keyword evidence="7 8" id="KW-0472">Membrane</keyword>
<organism evidence="10 11">
    <name type="scientific">Pseudonocardia kunmingensis</name>
    <dbReference type="NCBI Taxonomy" id="630975"/>
    <lineage>
        <taxon>Bacteria</taxon>
        <taxon>Bacillati</taxon>
        <taxon>Actinomycetota</taxon>
        <taxon>Actinomycetes</taxon>
        <taxon>Pseudonocardiales</taxon>
        <taxon>Pseudonocardiaceae</taxon>
        <taxon>Pseudonocardia</taxon>
    </lineage>
</organism>
<feature type="transmembrane region" description="Helical" evidence="8">
    <location>
        <begin position="60"/>
        <end position="81"/>
    </location>
</feature>
<keyword evidence="4 8" id="KW-0812">Transmembrane</keyword>
<evidence type="ECO:0000313" key="10">
    <source>
        <dbReference type="EMBL" id="TQM09231.1"/>
    </source>
</evidence>
<dbReference type="Pfam" id="PF00083">
    <property type="entry name" value="Sugar_tr"/>
    <property type="match status" value="1"/>
</dbReference>
<dbReference type="InterPro" id="IPR036259">
    <property type="entry name" value="MFS_trans_sf"/>
</dbReference>
<dbReference type="PROSITE" id="PS50850">
    <property type="entry name" value="MFS"/>
    <property type="match status" value="1"/>
</dbReference>
<feature type="transmembrane region" description="Helical" evidence="8">
    <location>
        <begin position="314"/>
        <end position="334"/>
    </location>
</feature>
<dbReference type="RefSeq" id="WP_142057276.1">
    <property type="nucleotide sequence ID" value="NZ_VFPA01000003.1"/>
</dbReference>
<evidence type="ECO:0000313" key="11">
    <source>
        <dbReference type="Proteomes" id="UP000315677"/>
    </source>
</evidence>
<keyword evidence="11" id="KW-1185">Reference proteome</keyword>
<dbReference type="AlphaFoldDB" id="A0A543DIU7"/>
<keyword evidence="2" id="KW-0813">Transport</keyword>
<dbReference type="Gene3D" id="1.20.1250.20">
    <property type="entry name" value="MFS general substrate transporter like domains"/>
    <property type="match status" value="2"/>
</dbReference>
<evidence type="ECO:0000256" key="1">
    <source>
        <dbReference type="ARBA" id="ARBA00004651"/>
    </source>
</evidence>
<sequence>MDHSATRPAGAQSSIRTFVGVGAGNAMEWFDWGIYATFATFFASQFFASGDSGADLLRTLAIFAVGFVARPFGGALFGWLADRKGRQLSMALTVALAGGGSLVIGLTPTYSSIGIAAPLILLLARLAQGLAHGGELPAAQTYVAEMAPPERRGQWSSLIYVSGSVGVLGGTLLGAVLSGLLSPEQMTAFGWRIPFVLGGVFGLYALVMRLRLRESDTFLDAADPADAPDAERLPTSFWRALVANPMAMLRVIGLTVGLTISYYVWAISAPAYAISARGVDPQAALWAGTGATVVFMAALPLWGRLSDRVGRRPALIVAGVLLAVLLFPLDALAGTSAWTLFLATSIALALVAAGAAIVPALYAELFPTGIRAAGMGVPYSVAVAAFGGTAPYLQSYFAGIGSPALFTGYAVVALAVSVLTVLTMPETKGRDLRQVRKSVARP</sequence>
<evidence type="ECO:0000256" key="7">
    <source>
        <dbReference type="ARBA" id="ARBA00023136"/>
    </source>
</evidence>
<dbReference type="PANTHER" id="PTHR43528:SF1">
    <property type="entry name" value="ALPHA-KETOGLUTARATE PERMEASE"/>
    <property type="match status" value="1"/>
</dbReference>
<evidence type="ECO:0000256" key="5">
    <source>
        <dbReference type="ARBA" id="ARBA00022847"/>
    </source>
</evidence>
<feature type="transmembrane region" description="Helical" evidence="8">
    <location>
        <begin position="375"/>
        <end position="393"/>
    </location>
</feature>
<evidence type="ECO:0000256" key="4">
    <source>
        <dbReference type="ARBA" id="ARBA00022692"/>
    </source>
</evidence>
<dbReference type="InterPro" id="IPR020846">
    <property type="entry name" value="MFS_dom"/>
</dbReference>
<dbReference type="Proteomes" id="UP000315677">
    <property type="component" value="Unassembled WGS sequence"/>
</dbReference>
<name>A0A543DIU7_9PSEU</name>
<comment type="subcellular location">
    <subcellularLocation>
        <location evidence="1">Cell membrane</location>
        <topology evidence="1">Multi-pass membrane protein</topology>
    </subcellularLocation>
</comment>